<evidence type="ECO:0000259" key="4">
    <source>
        <dbReference type="Pfam" id="PF04500"/>
    </source>
</evidence>
<evidence type="ECO:0000256" key="2">
    <source>
        <dbReference type="ARBA" id="ARBA00022771"/>
    </source>
</evidence>
<evidence type="ECO:0000313" key="5">
    <source>
        <dbReference type="EMBL" id="JAI45790.1"/>
    </source>
</evidence>
<dbReference type="EMBL" id="GDHF01006524">
    <property type="protein sequence ID" value="JAI45790.1"/>
    <property type="molecule type" value="Transcribed_RNA"/>
</dbReference>
<keyword evidence="3" id="KW-0862">Zinc</keyword>
<sequence>TTVQTGTGSGGGVNATTSKALVKQQQSSFTDTSYVDVADQGNSDAQDNKSSLNLASLFAAGTNTENKDDGREEKISSLVLTQKKMNLCFIPGQRGKSLLCFNHFTYAKNNVCGNTTYWNCRSRRVGMKPCNARITTTKQPNGLFRVCLTKPEHNHEPSLRVLKKLKRSL</sequence>
<name>A0A0K8W4K6_BACLA</name>
<evidence type="ECO:0000256" key="3">
    <source>
        <dbReference type="ARBA" id="ARBA00022833"/>
    </source>
</evidence>
<proteinExistence type="predicted"/>
<reference evidence="5" key="1">
    <citation type="submission" date="2015-06" db="EMBL/GenBank/DDBJ databases">
        <authorList>
            <person name="Hoefler B.C."/>
            <person name="Straight P.D."/>
        </authorList>
    </citation>
    <scope>NUCLEOTIDE SEQUENCE</scope>
</reference>
<keyword evidence="2" id="KW-0863">Zinc-finger</keyword>
<feature type="non-terminal residue" evidence="5">
    <location>
        <position position="1"/>
    </location>
</feature>
<protein>
    <recommendedName>
        <fullName evidence="4">FLYWCH-type domain-containing protein</fullName>
    </recommendedName>
</protein>
<feature type="domain" description="FLYWCH-type" evidence="4">
    <location>
        <begin position="89"/>
        <end position="155"/>
    </location>
</feature>
<evidence type="ECO:0000256" key="1">
    <source>
        <dbReference type="ARBA" id="ARBA00022723"/>
    </source>
</evidence>
<dbReference type="Pfam" id="PF04500">
    <property type="entry name" value="FLYWCH"/>
    <property type="match status" value="1"/>
</dbReference>
<dbReference type="GO" id="GO:0008270">
    <property type="term" value="F:zinc ion binding"/>
    <property type="evidence" value="ECO:0007669"/>
    <property type="project" value="UniProtKB-KW"/>
</dbReference>
<accession>A0A0K8W4K6</accession>
<dbReference type="OrthoDB" id="7817712at2759"/>
<gene>
    <name evidence="5" type="ORF">c1_g1_i8</name>
</gene>
<organism evidence="5">
    <name type="scientific">Bactrocera latifrons</name>
    <name type="common">Malaysian fruit fly</name>
    <name type="synonym">Chaetodacus latifrons</name>
    <dbReference type="NCBI Taxonomy" id="174628"/>
    <lineage>
        <taxon>Eukaryota</taxon>
        <taxon>Metazoa</taxon>
        <taxon>Ecdysozoa</taxon>
        <taxon>Arthropoda</taxon>
        <taxon>Hexapoda</taxon>
        <taxon>Insecta</taxon>
        <taxon>Pterygota</taxon>
        <taxon>Neoptera</taxon>
        <taxon>Endopterygota</taxon>
        <taxon>Diptera</taxon>
        <taxon>Brachycera</taxon>
        <taxon>Muscomorpha</taxon>
        <taxon>Tephritoidea</taxon>
        <taxon>Tephritidae</taxon>
        <taxon>Bactrocera</taxon>
        <taxon>Bactrocera</taxon>
    </lineage>
</organism>
<keyword evidence="1" id="KW-0479">Metal-binding</keyword>
<dbReference type="InterPro" id="IPR007588">
    <property type="entry name" value="Znf_FLYWCH"/>
</dbReference>
<dbReference type="Gene3D" id="2.20.25.240">
    <property type="match status" value="1"/>
</dbReference>
<dbReference type="AlphaFoldDB" id="A0A0K8W4K6"/>